<protein>
    <recommendedName>
        <fullName evidence="3">WD40 repeat, subgroup</fullName>
    </recommendedName>
</protein>
<gene>
    <name evidence="1" type="ORF">CFH83_11285</name>
</gene>
<dbReference type="Proteomes" id="UP000228859">
    <property type="component" value="Unassembled WGS sequence"/>
</dbReference>
<evidence type="ECO:0000313" key="1">
    <source>
        <dbReference type="EMBL" id="DAB37405.1"/>
    </source>
</evidence>
<dbReference type="InterPro" id="IPR036322">
    <property type="entry name" value="WD40_repeat_dom_sf"/>
</dbReference>
<dbReference type="InterPro" id="IPR015943">
    <property type="entry name" value="WD40/YVTN_repeat-like_dom_sf"/>
</dbReference>
<comment type="caution">
    <text evidence="1">The sequence shown here is derived from an EMBL/GenBank/DDBJ whole genome shotgun (WGS) entry which is preliminary data.</text>
</comment>
<organism evidence="1 2">
    <name type="scientific">Sulfuricurvum kujiense</name>
    <dbReference type="NCBI Taxonomy" id="148813"/>
    <lineage>
        <taxon>Bacteria</taxon>
        <taxon>Pseudomonadati</taxon>
        <taxon>Campylobacterota</taxon>
        <taxon>Epsilonproteobacteria</taxon>
        <taxon>Campylobacterales</taxon>
        <taxon>Sulfurimonadaceae</taxon>
        <taxon>Sulfuricurvum</taxon>
    </lineage>
</organism>
<evidence type="ECO:0000313" key="2">
    <source>
        <dbReference type="Proteomes" id="UP000228859"/>
    </source>
</evidence>
<dbReference type="RefSeq" id="WP_294894471.1">
    <property type="nucleotide sequence ID" value="NZ_DLUI01000164.1"/>
</dbReference>
<reference evidence="1 2" key="1">
    <citation type="journal article" date="2017" name="Front. Microbiol.">
        <title>Comparative Genomic Analysis of the Class Epsilonproteobacteria and Proposed Reclassification to Epsilonbacteraeota (phyl. nov.).</title>
        <authorList>
            <person name="Waite D.W."/>
            <person name="Vanwonterghem I."/>
            <person name="Rinke C."/>
            <person name="Parks D.H."/>
            <person name="Zhang Y."/>
            <person name="Takai K."/>
            <person name="Sievert S.M."/>
            <person name="Simon J."/>
            <person name="Campbell B.J."/>
            <person name="Hanson T.E."/>
            <person name="Woyke T."/>
            <person name="Klotz M.G."/>
            <person name="Hugenholtz P."/>
        </authorList>
    </citation>
    <scope>NUCLEOTIDE SEQUENCE [LARGE SCALE GENOMIC DNA]</scope>
    <source>
        <strain evidence="1">UBA12443</strain>
    </source>
</reference>
<sequence length="708" mass="81799">MPQKTCLAQFDSPIVLIQPLQYPNVGLVTQDNTIYMYNLSSKESTRIFRPNIPEHDTLYCAFDPQHDRLLFGSDKAHSLNLIDLNEKKVLMQFDLDQQSPTIISFSPDGLYCVCGTDQGRVLMWRSDSSTLIARLHSFPEYSAMYSKPKTNYVSALTFEGMTLASSGYGGSIVVTDYRTQNVMKRFTPGYLKNTALLLYNSSVIVGNQEGTLIKIDRNGLLPNQRLGTSHKNIRYVRRIGPEPFIIVASDLPYITLINGDTFKVIQERYRELKSPLTSLCVMNDYLLSGNKNKELLKFDLQPFDHLEELIRAKRYAAAYLCCANEPLLIHSDLYQVLERIYAEHMKKAKEFLNKKMTEEAKRVLEPFNAAKTKEIAELFKAYSFMDRFILLFQQKKLSAFYGHAEQYPLLQETTLYAQVEKLWAEKFSKAQKLMFLNKMKEIQEELHLFSSVSSKRPFILLLLQNSSILISYSKAIQTKNYFQLKTITQNYPLLRKFPSYLNLIKNTGEIVTAVARALNERSLEEAELLLNELKEMVHYESEYTQLKKLFTLAKNLNHAISNEHWRSAYRLIDSHPELLILPWGEELNVRWNEKLSQAEHYAIKGNITFIKKEFSGLITLPQRQGRLGDILRMAYHVQLKRLLKIDPEAFSSGVFTYCDLFGIDTELRNLLKKAQRKSITPDLTQVHLMPKNRDHWVSHLSVLPSKIA</sequence>
<name>A0A2D3WBY2_9BACT</name>
<dbReference type="Gene3D" id="2.130.10.10">
    <property type="entry name" value="YVTN repeat-like/Quinoprotein amine dehydrogenase"/>
    <property type="match status" value="1"/>
</dbReference>
<dbReference type="AlphaFoldDB" id="A0A2D3WBY2"/>
<accession>A0A2D3WBY2</accession>
<dbReference type="EMBL" id="DLUI01000164">
    <property type="protein sequence ID" value="DAB37405.1"/>
    <property type="molecule type" value="Genomic_DNA"/>
</dbReference>
<dbReference type="SUPFAM" id="SSF50978">
    <property type="entry name" value="WD40 repeat-like"/>
    <property type="match status" value="1"/>
</dbReference>
<evidence type="ECO:0008006" key="3">
    <source>
        <dbReference type="Google" id="ProtNLM"/>
    </source>
</evidence>
<proteinExistence type="predicted"/>